<evidence type="ECO:0000313" key="4">
    <source>
        <dbReference type="EMBL" id="MFC3636216.1"/>
    </source>
</evidence>
<dbReference type="Gene3D" id="3.10.105.10">
    <property type="entry name" value="Dipeptide-binding Protein, Domain 3"/>
    <property type="match status" value="1"/>
</dbReference>
<organism evidence="4 5">
    <name type="scientific">Camelimonas fluminis</name>
    <dbReference type="NCBI Taxonomy" id="1576911"/>
    <lineage>
        <taxon>Bacteria</taxon>
        <taxon>Pseudomonadati</taxon>
        <taxon>Pseudomonadota</taxon>
        <taxon>Alphaproteobacteria</taxon>
        <taxon>Hyphomicrobiales</taxon>
        <taxon>Chelatococcaceae</taxon>
        <taxon>Camelimonas</taxon>
    </lineage>
</organism>
<dbReference type="Pfam" id="PF00496">
    <property type="entry name" value="SBP_bac_5"/>
    <property type="match status" value="1"/>
</dbReference>
<proteinExistence type="inferred from homology"/>
<reference evidence="5" key="1">
    <citation type="journal article" date="2019" name="Int. J. Syst. Evol. Microbiol.">
        <title>The Global Catalogue of Microorganisms (GCM) 10K type strain sequencing project: providing services to taxonomists for standard genome sequencing and annotation.</title>
        <authorList>
            <consortium name="The Broad Institute Genomics Platform"/>
            <consortium name="The Broad Institute Genome Sequencing Center for Infectious Disease"/>
            <person name="Wu L."/>
            <person name="Ma J."/>
        </authorList>
    </citation>
    <scope>NUCLEOTIDE SEQUENCE [LARGE SCALE GENOMIC DNA]</scope>
    <source>
        <strain evidence="5">KCTC 42282</strain>
    </source>
</reference>
<dbReference type="RefSeq" id="WP_191317673.1">
    <property type="nucleotide sequence ID" value="NZ_BNCG01000001.1"/>
</dbReference>
<dbReference type="PROSITE" id="PS51318">
    <property type="entry name" value="TAT"/>
    <property type="match status" value="1"/>
</dbReference>
<feature type="domain" description="Solute-binding protein family 5" evidence="3">
    <location>
        <begin position="131"/>
        <end position="523"/>
    </location>
</feature>
<dbReference type="InterPro" id="IPR000914">
    <property type="entry name" value="SBP_5_dom"/>
</dbReference>
<sequence length="658" mass="73275">MTRDHRRIPDTLQAEGISRRALLTTGVALAAAPLLGQTALGQGAGESPLLQAQVTAGSLPPLKERLPQDPLVVDLPAHGRRTGTPGGEMTTLIARARDIRYLSANAYTRLVGYTEQLQMQPDVLAAVDVVEGRIFTLRLRRGHRWSDGHPFTSEDFRYYWQDIIRNPALTPSGPPLFLLADGQEPKFEVLDEITVRYSWPRPNPLFLPTLAGPQDPYIYRPAHVLRQYHVKYAPAEQLAELVKKARVKSWAPLHNRMDAMLENSSPTLPTLFPWRPVEAGATRIIFERNPYFHRIDSAGAQLPYVDRVIADIASASLFAAKTNAGEVDVLARGLIMSDIPVLKQGEKAHDYATLLWRMARGSELALYPNLTVADPMWRALNRDVRWRRALSLSIDRHTINNALLFGLGKEGNNTVMEGSAMFRPEYRSRWAQYDPAQATRLLDEMGLKAAASGIRTAPDGRPLEVVVEVDSDTGLAVDTLELITEFWREVGIKLFIKPQDRTILRNRAYEGRAVMVASAGLDNAIPTAQMAPTELAPVQQDNMSWPRWGQYAETKGKSGEACDDPQAKKLLVAMASWMNATDEAVKARAWHEMLGLHSENVWSIGTVAGALQPVALRNGLINFPKTALYSWAPTALLGIYRMDELFWVRPERRGSNPA</sequence>
<dbReference type="Gene3D" id="3.40.190.10">
    <property type="entry name" value="Periplasmic binding protein-like II"/>
    <property type="match status" value="1"/>
</dbReference>
<dbReference type="PANTHER" id="PTHR30290:SF62">
    <property type="entry name" value="OLIGOPEPTIDE ABC TRANSPORTER, PERIPLASMIC OLIGOPEPTIDE-BINDING PROTEIN"/>
    <property type="match status" value="1"/>
</dbReference>
<dbReference type="InterPro" id="IPR006311">
    <property type="entry name" value="TAT_signal"/>
</dbReference>
<comment type="similarity">
    <text evidence="2">Belongs to the bacterial solute-binding protein 5 family.</text>
</comment>
<protein>
    <submittedName>
        <fullName evidence="4">ABC transporter substrate-binding protein</fullName>
    </submittedName>
</protein>
<comment type="caution">
    <text evidence="4">The sequence shown here is derived from an EMBL/GenBank/DDBJ whole genome shotgun (WGS) entry which is preliminary data.</text>
</comment>
<dbReference type="SUPFAM" id="SSF53850">
    <property type="entry name" value="Periplasmic binding protein-like II"/>
    <property type="match status" value="1"/>
</dbReference>
<dbReference type="PANTHER" id="PTHR30290">
    <property type="entry name" value="PERIPLASMIC BINDING COMPONENT OF ABC TRANSPORTER"/>
    <property type="match status" value="1"/>
</dbReference>
<comment type="subcellular location">
    <subcellularLocation>
        <location evidence="1">Periplasm</location>
    </subcellularLocation>
</comment>
<name>A0ABV7UCJ0_9HYPH</name>
<dbReference type="CDD" id="cd08500">
    <property type="entry name" value="PBP2_NikA_DppA_OppA_like_4"/>
    <property type="match status" value="1"/>
</dbReference>
<gene>
    <name evidence="4" type="ORF">ACFONL_02290</name>
</gene>
<dbReference type="EMBL" id="JBHRYC010000023">
    <property type="protein sequence ID" value="MFC3636216.1"/>
    <property type="molecule type" value="Genomic_DNA"/>
</dbReference>
<evidence type="ECO:0000256" key="1">
    <source>
        <dbReference type="ARBA" id="ARBA00004418"/>
    </source>
</evidence>
<dbReference type="InterPro" id="IPR039424">
    <property type="entry name" value="SBP_5"/>
</dbReference>
<keyword evidence="5" id="KW-1185">Reference proteome</keyword>
<evidence type="ECO:0000256" key="2">
    <source>
        <dbReference type="ARBA" id="ARBA00005695"/>
    </source>
</evidence>
<evidence type="ECO:0000259" key="3">
    <source>
        <dbReference type="Pfam" id="PF00496"/>
    </source>
</evidence>
<accession>A0ABV7UCJ0</accession>
<evidence type="ECO:0000313" key="5">
    <source>
        <dbReference type="Proteomes" id="UP001595704"/>
    </source>
</evidence>
<dbReference type="Proteomes" id="UP001595704">
    <property type="component" value="Unassembled WGS sequence"/>
</dbReference>